<reference evidence="3" key="1">
    <citation type="journal article" date="2019" name="Int. J. Syst. Evol. Microbiol.">
        <title>The Global Catalogue of Microorganisms (GCM) 10K type strain sequencing project: providing services to taxonomists for standard genome sequencing and annotation.</title>
        <authorList>
            <consortium name="The Broad Institute Genomics Platform"/>
            <consortium name="The Broad Institute Genome Sequencing Center for Infectious Disease"/>
            <person name="Wu L."/>
            <person name="Ma J."/>
        </authorList>
    </citation>
    <scope>NUCLEOTIDE SEQUENCE [LARGE SCALE GENOMIC DNA]</scope>
    <source>
        <strain evidence="3">KCTC 52607</strain>
    </source>
</reference>
<dbReference type="Proteomes" id="UP001595456">
    <property type="component" value="Unassembled WGS sequence"/>
</dbReference>
<gene>
    <name evidence="2" type="ORF">ACFODU_12100</name>
</gene>
<evidence type="ECO:0000313" key="3">
    <source>
        <dbReference type="Proteomes" id="UP001595456"/>
    </source>
</evidence>
<proteinExistence type="predicted"/>
<accession>A0ABV7E710</accession>
<evidence type="ECO:0008006" key="4">
    <source>
        <dbReference type="Google" id="ProtNLM"/>
    </source>
</evidence>
<dbReference type="RefSeq" id="WP_336927185.1">
    <property type="nucleotide sequence ID" value="NZ_JBANRO010000012.1"/>
</dbReference>
<evidence type="ECO:0000256" key="1">
    <source>
        <dbReference type="SAM" id="MobiDB-lite"/>
    </source>
</evidence>
<dbReference type="EMBL" id="JBHRST010000019">
    <property type="protein sequence ID" value="MFC3098529.1"/>
    <property type="molecule type" value="Genomic_DNA"/>
</dbReference>
<sequence>MLLALVLAGWVVLRAFTWAPPLAELGPIAPQIAARFVADPKPVPRPRAPAPETKRRLPQDTGALSGPFDPADWNPAPLGLAPPLAPDAAPEPPSALPSVLAAPGDPAAESRRGRMSANKAARPVQPKIAAGHALLMAAGFSQMRLLPEIAQFYSVAAAAMQASGIAPAAPNVAAAPPAAAARSSASNASRWSADGWLMWREDTTTPITSGRPSYGRSQAGAVVRFDLAAASHQRPQAYLRGAVALQGAREEEAALGLSVRPLAALPLRVAGEVRAASRANGNEVRPAVFAVSELPVQRLPAGFAAEAYVQAGYVGGRDSTAFVDGQARLDRAVAGNADGFDLRAGAGAWGGAQADGARLDVGPSASLAFRLGDARARLAADYRFRVAGDAEPASGPALTLSAGF</sequence>
<feature type="region of interest" description="Disordered" evidence="1">
    <location>
        <begin position="39"/>
        <end position="123"/>
    </location>
</feature>
<organism evidence="2 3">
    <name type="scientific">Alteraurantiacibacter palmitatis</name>
    <dbReference type="NCBI Taxonomy" id="2054628"/>
    <lineage>
        <taxon>Bacteria</taxon>
        <taxon>Pseudomonadati</taxon>
        <taxon>Pseudomonadota</taxon>
        <taxon>Alphaproteobacteria</taxon>
        <taxon>Sphingomonadales</taxon>
        <taxon>Erythrobacteraceae</taxon>
        <taxon>Alteraurantiacibacter</taxon>
    </lineage>
</organism>
<evidence type="ECO:0000313" key="2">
    <source>
        <dbReference type="EMBL" id="MFC3098529.1"/>
    </source>
</evidence>
<feature type="compositionally biased region" description="Pro residues" evidence="1">
    <location>
        <begin position="83"/>
        <end position="95"/>
    </location>
</feature>
<protein>
    <recommendedName>
        <fullName evidence="4">Autotransporter outer membrane beta-barrel domain-containing protein</fullName>
    </recommendedName>
</protein>
<name>A0ABV7E710_9SPHN</name>
<comment type="caution">
    <text evidence="2">The sequence shown here is derived from an EMBL/GenBank/DDBJ whole genome shotgun (WGS) entry which is preliminary data.</text>
</comment>
<keyword evidence="3" id="KW-1185">Reference proteome</keyword>